<dbReference type="InterPro" id="IPR030417">
    <property type="entry name" value="MS4A"/>
</dbReference>
<reference evidence="7 8" key="1">
    <citation type="journal article" date="2007" name="Science">
        <title>Sea anemone genome reveals ancestral eumetazoan gene repertoire and genomic organization.</title>
        <authorList>
            <person name="Putnam N.H."/>
            <person name="Srivastava M."/>
            <person name="Hellsten U."/>
            <person name="Dirks B."/>
            <person name="Chapman J."/>
            <person name="Salamov A."/>
            <person name="Terry A."/>
            <person name="Shapiro H."/>
            <person name="Lindquist E."/>
            <person name="Kapitonov V.V."/>
            <person name="Jurka J."/>
            <person name="Genikhovich G."/>
            <person name="Grigoriev I.V."/>
            <person name="Lucas S.M."/>
            <person name="Steele R.E."/>
            <person name="Finnerty J.R."/>
            <person name="Technau U."/>
            <person name="Martindale M.Q."/>
            <person name="Rokhsar D.S."/>
        </authorList>
    </citation>
    <scope>NUCLEOTIDE SEQUENCE [LARGE SCALE GENOMIC DNA]</scope>
    <source>
        <strain evidence="8">CH2 X CH6</strain>
    </source>
</reference>
<proteinExistence type="inferred from homology"/>
<evidence type="ECO:0000313" key="8">
    <source>
        <dbReference type="Proteomes" id="UP000001593"/>
    </source>
</evidence>
<dbReference type="Pfam" id="PF04103">
    <property type="entry name" value="CD20"/>
    <property type="match status" value="1"/>
</dbReference>
<dbReference type="InParanoid" id="A7T0D1"/>
<sequence length="189" mass="21254">MTYSFNTPAKVIGVLHATFGGLLVLFGIVVRLQVHHWSSIILVGIWTGGLMMFTGAVAIIGSHRQMDMPPKRCFVLWFVILSLLCIALASAVIVCYAMAIMAFYDIENVGSFPWWSYTTNDFKQQNKNRSRVLCIIMLVLGCLEFINAVISLIHGLGSCCMKTWHKPKHEQMYDARDMPMSYVNEAAAR</sequence>
<dbReference type="Proteomes" id="UP000001593">
    <property type="component" value="Unassembled WGS sequence"/>
</dbReference>
<dbReference type="InterPro" id="IPR007237">
    <property type="entry name" value="CD20-like"/>
</dbReference>
<dbReference type="EMBL" id="DS470014">
    <property type="protein sequence ID" value="EDO30589.1"/>
    <property type="molecule type" value="Genomic_DNA"/>
</dbReference>
<evidence type="ECO:0000256" key="5">
    <source>
        <dbReference type="ARBA" id="ARBA00023136"/>
    </source>
</evidence>
<gene>
    <name evidence="7" type="ORF">NEMVEDRAFT_v1g248333</name>
</gene>
<feature type="transmembrane region" description="Helical" evidence="6">
    <location>
        <begin position="40"/>
        <end position="62"/>
    </location>
</feature>
<evidence type="ECO:0000256" key="6">
    <source>
        <dbReference type="SAM" id="Phobius"/>
    </source>
</evidence>
<protein>
    <submittedName>
        <fullName evidence="7">Uncharacterized protein</fullName>
    </submittedName>
</protein>
<comment type="similarity">
    <text evidence="2">Belongs to the MS4A family.</text>
</comment>
<dbReference type="AlphaFoldDB" id="A7T0D1"/>
<dbReference type="OrthoDB" id="5950292at2759"/>
<feature type="transmembrane region" description="Helical" evidence="6">
    <location>
        <begin position="130"/>
        <end position="156"/>
    </location>
</feature>
<keyword evidence="8" id="KW-1185">Reference proteome</keyword>
<keyword evidence="3 6" id="KW-0812">Transmembrane</keyword>
<evidence type="ECO:0000256" key="3">
    <source>
        <dbReference type="ARBA" id="ARBA00022692"/>
    </source>
</evidence>
<evidence type="ECO:0000256" key="4">
    <source>
        <dbReference type="ARBA" id="ARBA00022989"/>
    </source>
</evidence>
<evidence type="ECO:0000256" key="1">
    <source>
        <dbReference type="ARBA" id="ARBA00004141"/>
    </source>
</evidence>
<comment type="subcellular location">
    <subcellularLocation>
        <location evidence="1">Membrane</location>
        <topology evidence="1">Multi-pass membrane protein</topology>
    </subcellularLocation>
</comment>
<accession>A7T0D1</accession>
<dbReference type="GO" id="GO:0016020">
    <property type="term" value="C:membrane"/>
    <property type="evidence" value="ECO:0007669"/>
    <property type="project" value="UniProtKB-SubCell"/>
</dbReference>
<dbReference type="PANTHER" id="PTHR23320:SF163">
    <property type="entry name" value="AMINO ACID PERMEASE_ SLC12A DOMAIN-CONTAINING PROTEIN"/>
    <property type="match status" value="1"/>
</dbReference>
<dbReference type="KEGG" id="nve:5501387"/>
<evidence type="ECO:0000313" key="7">
    <source>
        <dbReference type="EMBL" id="EDO30589.1"/>
    </source>
</evidence>
<feature type="transmembrane region" description="Helical" evidence="6">
    <location>
        <begin position="12"/>
        <end position="34"/>
    </location>
</feature>
<keyword evidence="4 6" id="KW-1133">Transmembrane helix</keyword>
<evidence type="ECO:0000256" key="2">
    <source>
        <dbReference type="ARBA" id="ARBA00009565"/>
    </source>
</evidence>
<organism evidence="7 8">
    <name type="scientific">Nematostella vectensis</name>
    <name type="common">Starlet sea anemone</name>
    <dbReference type="NCBI Taxonomy" id="45351"/>
    <lineage>
        <taxon>Eukaryota</taxon>
        <taxon>Metazoa</taxon>
        <taxon>Cnidaria</taxon>
        <taxon>Anthozoa</taxon>
        <taxon>Hexacorallia</taxon>
        <taxon>Actiniaria</taxon>
        <taxon>Edwardsiidae</taxon>
        <taxon>Nematostella</taxon>
    </lineage>
</organism>
<feature type="transmembrane region" description="Helical" evidence="6">
    <location>
        <begin position="74"/>
        <end position="104"/>
    </location>
</feature>
<dbReference type="HOGENOM" id="CLU_1436030_0_0_1"/>
<dbReference type="OMA" id="YAMAIMA"/>
<keyword evidence="5 6" id="KW-0472">Membrane</keyword>
<dbReference type="PANTHER" id="PTHR23320">
    <property type="entry name" value="MEMBRANE-SPANNING 4-DOMAINS SUBFAMILY A MS4A -RELATED"/>
    <property type="match status" value="1"/>
</dbReference>
<name>A7T0D1_NEMVE</name>